<keyword evidence="2" id="KW-1185">Reference proteome</keyword>
<dbReference type="STRING" id="1399797.GCA_000518285_00792"/>
<dbReference type="RefSeq" id="WP_028126604.1">
    <property type="nucleotide sequence ID" value="NZ_PHNE01000001.1"/>
</dbReference>
<evidence type="ECO:0000313" key="2">
    <source>
        <dbReference type="Proteomes" id="UP000237865"/>
    </source>
</evidence>
<gene>
    <name evidence="1" type="ORF">ELUCI_v1c04190</name>
</gene>
<name>A0A2S5RFQ7_9MOLU</name>
<accession>A0A2S5RFQ7</accession>
<dbReference type="EMBL" id="PHNE01000001">
    <property type="protein sequence ID" value="PPE06128.1"/>
    <property type="molecule type" value="Genomic_DNA"/>
</dbReference>
<comment type="caution">
    <text evidence="1">The sequence shown here is derived from an EMBL/GenBank/DDBJ whole genome shotgun (WGS) entry which is preliminary data.</text>
</comment>
<organism evidence="1 2">
    <name type="scientific">Williamsoniiplasma lucivorax</name>
    <dbReference type="NCBI Taxonomy" id="209274"/>
    <lineage>
        <taxon>Bacteria</taxon>
        <taxon>Bacillati</taxon>
        <taxon>Mycoplasmatota</taxon>
        <taxon>Mollicutes</taxon>
        <taxon>Entomoplasmatales</taxon>
        <taxon>Williamsoniiplasma</taxon>
    </lineage>
</organism>
<evidence type="ECO:0000313" key="1">
    <source>
        <dbReference type="EMBL" id="PPE06128.1"/>
    </source>
</evidence>
<dbReference type="AlphaFoldDB" id="A0A2S5RFQ7"/>
<protein>
    <submittedName>
        <fullName evidence="1">Uncharacterized protein</fullName>
    </submittedName>
</protein>
<sequence length="115" mass="13465">MKKIVISKSKMLNLTFVLLFWLSIMGTSIALILKFTSFNQQTNEALEPIVLTQPEVNMISDQKTINIDKLYQVLKTRNPHLKYDIQFDQNKPTQVKVNYENNGSANYWIYKLSYD</sequence>
<reference evidence="1 2" key="1">
    <citation type="submission" date="2017-11" db="EMBL/GenBank/DDBJ databases">
        <title>Genome sequence of Entomoplasma lucivorax PIPN-2 (ATCC 49196).</title>
        <authorList>
            <person name="Lo W.-S."/>
            <person name="Gasparich G.E."/>
            <person name="Kuo C.-H."/>
        </authorList>
    </citation>
    <scope>NUCLEOTIDE SEQUENCE [LARGE SCALE GENOMIC DNA]</scope>
    <source>
        <strain evidence="1 2">PIPN-2</strain>
    </source>
</reference>
<dbReference type="Proteomes" id="UP000237865">
    <property type="component" value="Unassembled WGS sequence"/>
</dbReference>
<proteinExistence type="predicted"/>